<dbReference type="Gene3D" id="1.10.1280.10">
    <property type="entry name" value="Di-copper center containing domain from catechol oxidase"/>
    <property type="match status" value="1"/>
</dbReference>
<feature type="signal peptide" evidence="3">
    <location>
        <begin position="1"/>
        <end position="24"/>
    </location>
</feature>
<gene>
    <name evidence="6" type="ORF">RCO7_07023</name>
</gene>
<dbReference type="InterPro" id="IPR002227">
    <property type="entry name" value="Tyrosinase_Cu-bd"/>
</dbReference>
<name>A0A1E1K118_9HELO</name>
<feature type="domain" description="Tyrosinase copper-binding" evidence="5">
    <location>
        <begin position="320"/>
        <end position="331"/>
    </location>
</feature>
<dbReference type="AlphaFoldDB" id="A0A1E1K118"/>
<dbReference type="EMBL" id="FJUW01000004">
    <property type="protein sequence ID" value="CZS91580.1"/>
    <property type="molecule type" value="Genomic_DNA"/>
</dbReference>
<proteinExistence type="predicted"/>
<dbReference type="Pfam" id="PF00264">
    <property type="entry name" value="Tyrosinase"/>
    <property type="match status" value="1"/>
</dbReference>
<evidence type="ECO:0000313" key="7">
    <source>
        <dbReference type="Proteomes" id="UP000178129"/>
    </source>
</evidence>
<evidence type="ECO:0000259" key="5">
    <source>
        <dbReference type="PROSITE" id="PS00498"/>
    </source>
</evidence>
<dbReference type="PANTHER" id="PTHR11474">
    <property type="entry name" value="TYROSINASE FAMILY MEMBER"/>
    <property type="match status" value="1"/>
</dbReference>
<evidence type="ECO:0000313" key="6">
    <source>
        <dbReference type="EMBL" id="CZS91580.1"/>
    </source>
</evidence>
<reference evidence="7" key="1">
    <citation type="submission" date="2016-03" db="EMBL/GenBank/DDBJ databases">
        <authorList>
            <person name="Ploux O."/>
        </authorList>
    </citation>
    <scope>NUCLEOTIDE SEQUENCE [LARGE SCALE GENOMIC DNA]</scope>
    <source>
        <strain evidence="7">UK7</strain>
    </source>
</reference>
<dbReference type="InterPro" id="IPR050316">
    <property type="entry name" value="Tyrosinase/Hemocyanin"/>
</dbReference>
<dbReference type="Proteomes" id="UP000178129">
    <property type="component" value="Unassembled WGS sequence"/>
</dbReference>
<dbReference type="GO" id="GO:0046872">
    <property type="term" value="F:metal ion binding"/>
    <property type="evidence" value="ECO:0007669"/>
    <property type="project" value="UniProtKB-KW"/>
</dbReference>
<comment type="caution">
    <text evidence="6">The sequence shown here is derived from an EMBL/GenBank/DDBJ whole genome shotgun (WGS) entry which is preliminary data.</text>
</comment>
<evidence type="ECO:0000256" key="3">
    <source>
        <dbReference type="SAM" id="SignalP"/>
    </source>
</evidence>
<dbReference type="PANTHER" id="PTHR11474:SF125">
    <property type="entry name" value="N-ACETYL-6-HYDROXYTRYPTOPHAN OXIDASE IVOB-RELATED"/>
    <property type="match status" value="1"/>
</dbReference>
<dbReference type="PROSITE" id="PS00498">
    <property type="entry name" value="TYROSINASE_2"/>
    <property type="match status" value="1"/>
</dbReference>
<dbReference type="PRINTS" id="PR00092">
    <property type="entry name" value="TYROSINASE"/>
</dbReference>
<dbReference type="PROSITE" id="PS00497">
    <property type="entry name" value="TYROSINASE_1"/>
    <property type="match status" value="1"/>
</dbReference>
<keyword evidence="1" id="KW-0479">Metal-binding</keyword>
<evidence type="ECO:0000256" key="2">
    <source>
        <dbReference type="ARBA" id="ARBA00023002"/>
    </source>
</evidence>
<dbReference type="InterPro" id="IPR008922">
    <property type="entry name" value="Di-copper_centre_dom_sf"/>
</dbReference>
<organism evidence="6 7">
    <name type="scientific">Rhynchosporium graminicola</name>
    <dbReference type="NCBI Taxonomy" id="2792576"/>
    <lineage>
        <taxon>Eukaryota</taxon>
        <taxon>Fungi</taxon>
        <taxon>Dikarya</taxon>
        <taxon>Ascomycota</taxon>
        <taxon>Pezizomycotina</taxon>
        <taxon>Leotiomycetes</taxon>
        <taxon>Helotiales</taxon>
        <taxon>Ploettnerulaceae</taxon>
        <taxon>Rhynchosporium</taxon>
    </lineage>
</organism>
<dbReference type="InParanoid" id="A0A1E1K118"/>
<dbReference type="SUPFAM" id="SSF48056">
    <property type="entry name" value="Di-copper centre-containing domain"/>
    <property type="match status" value="1"/>
</dbReference>
<evidence type="ECO:0000259" key="4">
    <source>
        <dbReference type="PROSITE" id="PS00497"/>
    </source>
</evidence>
<dbReference type="GO" id="GO:0004497">
    <property type="term" value="F:monooxygenase activity"/>
    <property type="evidence" value="ECO:0007669"/>
    <property type="project" value="UniProtKB-KW"/>
</dbReference>
<keyword evidence="2" id="KW-0560">Oxidoreductase</keyword>
<sequence length="397" mass="43272">MRFFDILVAATAVSAVALVPRVETENAHEAIENFVPEDDIAMLGLAGLGNLTEHEEAAVKSKAKRSGCSLFDVTIRRDWAHLIASEKKAYIAAVQCLMAAPSRVDHTLYPGAKSRFDDFIVVHANYSRSIHGTGNFLTWHRYFTWTYENTLKKECGYKGAQPYWNWGTWAHDPARSPIFDGSDTSLGSDGSFVAHNGSVAGRGAIWVPSGKGGGCMKSGPFKNMANNMGPMQPTMHGVLANPAGFYAYNPRCLKRDISAYASSTWTTTRQIITLITTRGVKAFQDNINGDFAAGNLGIHSAGHYTIGGDPGSDFYQSPGDPVFYLHHAMVDRTYFIYQTLNLPGSLTDLDGTQTVFNMPPSPETSLDDVLGMGPLGPEIKIRDAMSTLGGPFCYIYL</sequence>
<feature type="domain" description="Tyrosinase copper-binding" evidence="4">
    <location>
        <begin position="131"/>
        <end position="148"/>
    </location>
</feature>
<protein>
    <submittedName>
        <fullName evidence="6">Related to monophenol monooxygenase (Tyrosinase)</fullName>
    </submittedName>
</protein>
<evidence type="ECO:0000256" key="1">
    <source>
        <dbReference type="ARBA" id="ARBA00022723"/>
    </source>
</evidence>
<keyword evidence="3" id="KW-0732">Signal</keyword>
<feature type="chain" id="PRO_5009445519" evidence="3">
    <location>
        <begin position="25"/>
        <end position="397"/>
    </location>
</feature>
<accession>A0A1E1K118</accession>
<keyword evidence="6" id="KW-0503">Monooxygenase</keyword>
<keyword evidence="7" id="KW-1185">Reference proteome</keyword>
<dbReference type="STRING" id="914237.A0A1E1K118"/>